<reference evidence="7 8" key="1">
    <citation type="submission" date="2021-12" db="EMBL/GenBank/DDBJ databases">
        <title>Discovery of the Pendulisporaceae a myxobacterial family with distinct sporulation behavior and unique specialized metabolism.</title>
        <authorList>
            <person name="Garcia R."/>
            <person name="Popoff A."/>
            <person name="Bader C.D."/>
            <person name="Loehr J."/>
            <person name="Walesch S."/>
            <person name="Walt C."/>
            <person name="Boldt J."/>
            <person name="Bunk B."/>
            <person name="Haeckl F.J.F.P.J."/>
            <person name="Gunesch A.P."/>
            <person name="Birkelbach J."/>
            <person name="Nuebel U."/>
            <person name="Pietschmann T."/>
            <person name="Bach T."/>
            <person name="Mueller R."/>
        </authorList>
    </citation>
    <scope>NUCLEOTIDE SEQUENCE [LARGE SCALE GENOMIC DNA]</scope>
    <source>
        <strain evidence="7 8">MSr11954</strain>
    </source>
</reference>
<evidence type="ECO:0000256" key="4">
    <source>
        <dbReference type="ARBA" id="ARBA00022989"/>
    </source>
</evidence>
<evidence type="ECO:0000313" key="8">
    <source>
        <dbReference type="Proteomes" id="UP001370348"/>
    </source>
</evidence>
<keyword evidence="3 6" id="KW-0812">Transmembrane</keyword>
<feature type="transmembrane region" description="Helical" evidence="6">
    <location>
        <begin position="278"/>
        <end position="300"/>
    </location>
</feature>
<feature type="transmembrane region" description="Helical" evidence="6">
    <location>
        <begin position="59"/>
        <end position="80"/>
    </location>
</feature>
<keyword evidence="4 6" id="KW-1133">Transmembrane helix</keyword>
<keyword evidence="5 6" id="KW-0472">Membrane</keyword>
<dbReference type="InterPro" id="IPR000802">
    <property type="entry name" value="Arsenical_pump_ArsB"/>
</dbReference>
<keyword evidence="2" id="KW-1003">Cell membrane</keyword>
<dbReference type="Proteomes" id="UP001370348">
    <property type="component" value="Chromosome"/>
</dbReference>
<name>A0ABZ2LZA8_9BACT</name>
<dbReference type="EMBL" id="CP089984">
    <property type="protein sequence ID" value="WXB14939.1"/>
    <property type="molecule type" value="Genomic_DNA"/>
</dbReference>
<proteinExistence type="predicted"/>
<feature type="transmembrane region" description="Helical" evidence="6">
    <location>
        <begin position="402"/>
        <end position="423"/>
    </location>
</feature>
<evidence type="ECO:0000256" key="6">
    <source>
        <dbReference type="SAM" id="Phobius"/>
    </source>
</evidence>
<evidence type="ECO:0000256" key="5">
    <source>
        <dbReference type="ARBA" id="ARBA00023136"/>
    </source>
</evidence>
<evidence type="ECO:0000256" key="3">
    <source>
        <dbReference type="ARBA" id="ARBA00022692"/>
    </source>
</evidence>
<keyword evidence="8" id="KW-1185">Reference proteome</keyword>
<evidence type="ECO:0000313" key="7">
    <source>
        <dbReference type="EMBL" id="WXB14939.1"/>
    </source>
</evidence>
<feature type="transmembrane region" description="Helical" evidence="6">
    <location>
        <begin position="179"/>
        <end position="199"/>
    </location>
</feature>
<feature type="transmembrane region" description="Helical" evidence="6">
    <location>
        <begin position="251"/>
        <end position="271"/>
    </location>
</feature>
<dbReference type="Pfam" id="PF02040">
    <property type="entry name" value="ArsB"/>
    <property type="match status" value="1"/>
</dbReference>
<dbReference type="PANTHER" id="PTHR43302:SF5">
    <property type="entry name" value="TRANSPORTER ARSB-RELATED"/>
    <property type="match status" value="1"/>
</dbReference>
<evidence type="ECO:0000256" key="1">
    <source>
        <dbReference type="ARBA" id="ARBA00004651"/>
    </source>
</evidence>
<feature type="transmembrane region" description="Helical" evidence="6">
    <location>
        <begin position="227"/>
        <end position="245"/>
    </location>
</feature>
<dbReference type="PANTHER" id="PTHR43302">
    <property type="entry name" value="TRANSPORTER ARSB-RELATED"/>
    <property type="match status" value="1"/>
</dbReference>
<feature type="transmembrane region" description="Helical" evidence="6">
    <location>
        <begin position="28"/>
        <end position="47"/>
    </location>
</feature>
<feature type="transmembrane region" description="Helical" evidence="6">
    <location>
        <begin position="100"/>
        <end position="129"/>
    </location>
</feature>
<gene>
    <name evidence="7" type="ORF">LZC94_44855</name>
</gene>
<protein>
    <recommendedName>
        <fullName evidence="9">Arsenic transporter</fullName>
    </recommendedName>
</protein>
<evidence type="ECO:0000256" key="2">
    <source>
        <dbReference type="ARBA" id="ARBA00022475"/>
    </source>
</evidence>
<comment type="subcellular location">
    <subcellularLocation>
        <location evidence="1">Cell membrane</location>
        <topology evidence="1">Multi-pass membrane protein</topology>
    </subcellularLocation>
</comment>
<accession>A0ABZ2LZA8</accession>
<dbReference type="RefSeq" id="WP_394824563.1">
    <property type="nucleotide sequence ID" value="NZ_CP089984.1"/>
</dbReference>
<feature type="transmembrane region" description="Helical" evidence="6">
    <location>
        <begin position="141"/>
        <end position="159"/>
    </location>
</feature>
<dbReference type="PRINTS" id="PR00758">
    <property type="entry name" value="ARSENICPUMP"/>
</dbReference>
<organism evidence="7 8">
    <name type="scientific">Pendulispora albinea</name>
    <dbReference type="NCBI Taxonomy" id="2741071"/>
    <lineage>
        <taxon>Bacteria</taxon>
        <taxon>Pseudomonadati</taxon>
        <taxon>Myxococcota</taxon>
        <taxon>Myxococcia</taxon>
        <taxon>Myxococcales</taxon>
        <taxon>Sorangiineae</taxon>
        <taxon>Pendulisporaceae</taxon>
        <taxon>Pendulispora</taxon>
    </lineage>
</organism>
<sequence length="429" mass="45333">MLPIAFGALALTITLVVARPRIGRFGRLDPALGAIPGVLIMLATGVLSWRDLLRGGELLWRPLLTVASVMAMTQVAHRLGILDRVARSIELRTRGPVPHAFVTVYVIGALTAAIFNNDAAILLLTPIIVPLIRRLYPKRPYLVVPFSFAVFASAGIAPLCTSNPMNLVVAERVGLGFNAYALRMIPVAVASSVCTYAMLRIAFRSMLEDDIPARGPEQGSLAPMESAANAVLAILGAMLLAYPILSYFDGPVWIAAACGALVICVVGVRAGQVSVVQALGAVAWDVLAFLFVIFVTALGLENVGVTHALAQVYDAAGEHRAARIAVTGGLSAIGSAMLNNHPAAALNALAIAELPGDREWRTLAALVGGDLGPRFLPMGSLAGLLWIEMLHRLGVEIRTSDFVRIGLVVTVPALLAALALLYVETWIVP</sequence>
<evidence type="ECO:0008006" key="9">
    <source>
        <dbReference type="Google" id="ProtNLM"/>
    </source>
</evidence>